<evidence type="ECO:0000313" key="1">
    <source>
        <dbReference type="EMBL" id="WMV28383.1"/>
    </source>
</evidence>
<keyword evidence="2" id="KW-1185">Reference proteome</keyword>
<protein>
    <submittedName>
        <fullName evidence="1">Uncharacterized protein</fullName>
    </submittedName>
</protein>
<evidence type="ECO:0000313" key="2">
    <source>
        <dbReference type="Proteomes" id="UP001234989"/>
    </source>
</evidence>
<feature type="non-terminal residue" evidence="1">
    <location>
        <position position="1"/>
    </location>
</feature>
<gene>
    <name evidence="1" type="ORF">MTR67_021768</name>
</gene>
<dbReference type="EMBL" id="CP133616">
    <property type="protein sequence ID" value="WMV28383.1"/>
    <property type="molecule type" value="Genomic_DNA"/>
</dbReference>
<name>A0AAF0QU24_SOLVR</name>
<dbReference type="AlphaFoldDB" id="A0AAF0QU24"/>
<accession>A0AAF0QU24</accession>
<proteinExistence type="predicted"/>
<sequence length="57" mass="6611">SLIHNRVLTKSKCFFNKLLRHNHSHHSPAFRFKLLDLYIVLHIEGNCGTLGLVARLM</sequence>
<reference evidence="1" key="1">
    <citation type="submission" date="2023-08" db="EMBL/GenBank/DDBJ databases">
        <title>A de novo genome assembly of Solanum verrucosum Schlechtendal, a Mexican diploid species geographically isolated from the other diploid A-genome species in potato relatives.</title>
        <authorList>
            <person name="Hosaka K."/>
        </authorList>
    </citation>
    <scope>NUCLEOTIDE SEQUENCE</scope>
    <source>
        <tissue evidence="1">Young leaves</tissue>
    </source>
</reference>
<dbReference type="Proteomes" id="UP001234989">
    <property type="component" value="Chromosome 5"/>
</dbReference>
<organism evidence="1 2">
    <name type="scientific">Solanum verrucosum</name>
    <dbReference type="NCBI Taxonomy" id="315347"/>
    <lineage>
        <taxon>Eukaryota</taxon>
        <taxon>Viridiplantae</taxon>
        <taxon>Streptophyta</taxon>
        <taxon>Embryophyta</taxon>
        <taxon>Tracheophyta</taxon>
        <taxon>Spermatophyta</taxon>
        <taxon>Magnoliopsida</taxon>
        <taxon>eudicotyledons</taxon>
        <taxon>Gunneridae</taxon>
        <taxon>Pentapetalae</taxon>
        <taxon>asterids</taxon>
        <taxon>lamiids</taxon>
        <taxon>Solanales</taxon>
        <taxon>Solanaceae</taxon>
        <taxon>Solanoideae</taxon>
        <taxon>Solaneae</taxon>
        <taxon>Solanum</taxon>
    </lineage>
</organism>